<organism evidence="2 3">
    <name type="scientific">Hyaloscypha variabilis (strain UAMH 11265 / GT02V1 / F)</name>
    <name type="common">Meliniomyces variabilis</name>
    <dbReference type="NCBI Taxonomy" id="1149755"/>
    <lineage>
        <taxon>Eukaryota</taxon>
        <taxon>Fungi</taxon>
        <taxon>Dikarya</taxon>
        <taxon>Ascomycota</taxon>
        <taxon>Pezizomycotina</taxon>
        <taxon>Leotiomycetes</taxon>
        <taxon>Helotiales</taxon>
        <taxon>Hyaloscyphaceae</taxon>
        <taxon>Hyaloscypha</taxon>
        <taxon>Hyaloscypha variabilis</taxon>
    </lineage>
</organism>
<reference evidence="2 3" key="1">
    <citation type="submission" date="2016-04" db="EMBL/GenBank/DDBJ databases">
        <title>A degradative enzymes factory behind the ericoid mycorrhizal symbiosis.</title>
        <authorList>
            <consortium name="DOE Joint Genome Institute"/>
            <person name="Martino E."/>
            <person name="Morin E."/>
            <person name="Grelet G."/>
            <person name="Kuo A."/>
            <person name="Kohler A."/>
            <person name="Daghino S."/>
            <person name="Barry K."/>
            <person name="Choi C."/>
            <person name="Cichocki N."/>
            <person name="Clum A."/>
            <person name="Copeland A."/>
            <person name="Hainaut M."/>
            <person name="Haridas S."/>
            <person name="Labutti K."/>
            <person name="Lindquist E."/>
            <person name="Lipzen A."/>
            <person name="Khouja H.-R."/>
            <person name="Murat C."/>
            <person name="Ohm R."/>
            <person name="Olson A."/>
            <person name="Spatafora J."/>
            <person name="Veneault-Fourrey C."/>
            <person name="Henrissat B."/>
            <person name="Grigoriev I."/>
            <person name="Martin F."/>
            <person name="Perotto S."/>
        </authorList>
    </citation>
    <scope>NUCLEOTIDE SEQUENCE [LARGE SCALE GENOMIC DNA]</scope>
    <source>
        <strain evidence="2 3">F</strain>
    </source>
</reference>
<dbReference type="InterPro" id="IPR036188">
    <property type="entry name" value="FAD/NAD-bd_sf"/>
</dbReference>
<dbReference type="PANTHER" id="PTHR13847">
    <property type="entry name" value="SARCOSINE DEHYDROGENASE-RELATED"/>
    <property type="match status" value="1"/>
</dbReference>
<proteinExistence type="predicted"/>
<dbReference type="SUPFAM" id="SSF51905">
    <property type="entry name" value="FAD/NAD(P)-binding domain"/>
    <property type="match status" value="1"/>
</dbReference>
<feature type="domain" description="FAD dependent oxidoreductase" evidence="1">
    <location>
        <begin position="45"/>
        <end position="438"/>
    </location>
</feature>
<protein>
    <submittedName>
        <fullName evidence="2">FAD dependent oxidoreductase</fullName>
    </submittedName>
</protein>
<accession>A0A2J6S1D4</accession>
<dbReference type="PANTHER" id="PTHR13847:SF129">
    <property type="entry name" value="FAD DEPENDENT OXIDOREDUCTASE"/>
    <property type="match status" value="1"/>
</dbReference>
<dbReference type="GO" id="GO:0005737">
    <property type="term" value="C:cytoplasm"/>
    <property type="evidence" value="ECO:0007669"/>
    <property type="project" value="TreeGrafter"/>
</dbReference>
<evidence type="ECO:0000313" key="2">
    <source>
        <dbReference type="EMBL" id="PMD44579.1"/>
    </source>
</evidence>
<dbReference type="Gene3D" id="3.30.9.10">
    <property type="entry name" value="D-Amino Acid Oxidase, subunit A, domain 2"/>
    <property type="match status" value="1"/>
</dbReference>
<gene>
    <name evidence="2" type="ORF">L207DRAFT_509295</name>
</gene>
<sequence length="478" mass="51519">MHADAAPPGQASLPTANSTDSFWHSDPSKILLGHRTTASLPTEADVVIIGSGISGASAAHFLRQDDRGKDLKVVMLEAREACWGATGRNGGHCAPGAYSIPSDFREFELQNFKTLEALVSKHDIQCHWRSLSVVHSFLSKSMFDLAVQTYNENSKTDPGVVKQAKIITKDSTSPSLADLRIPSAVGAIIQTPAASLWPYKLVAWILENLLSTTTSSHPSFNLQTNTPATHLQKTSEGPWIVHTSRGMVATKKVLLTTNAYTSHLLPAFSDLIVPVRGEMSSLLPPNDMAPGSENPPLVKTYCFIGNGEQNINQDDYLVQRPFSEKANSGGEFMFGGGRSYAAGAGVGVSDDSEIDPPAAKYLRQELSKVLDLKNGGRELRASYEWSGIMGYSRDEKPWVGEVRGELGLGGGEGLWVCAGFTGHGMPNTCLSGKAAADMMMGTEMGDVFLPDAYKLTKERVEAARTFDEVHIADANGFR</sequence>
<dbReference type="STRING" id="1149755.A0A2J6S1D4"/>
<dbReference type="OrthoDB" id="429143at2759"/>
<evidence type="ECO:0000313" key="3">
    <source>
        <dbReference type="Proteomes" id="UP000235786"/>
    </source>
</evidence>
<dbReference type="Pfam" id="PF01266">
    <property type="entry name" value="DAO"/>
    <property type="match status" value="1"/>
</dbReference>
<dbReference type="EMBL" id="KZ613941">
    <property type="protein sequence ID" value="PMD44579.1"/>
    <property type="molecule type" value="Genomic_DNA"/>
</dbReference>
<name>A0A2J6S1D4_HYAVF</name>
<dbReference type="Proteomes" id="UP000235786">
    <property type="component" value="Unassembled WGS sequence"/>
</dbReference>
<evidence type="ECO:0000259" key="1">
    <source>
        <dbReference type="Pfam" id="PF01266"/>
    </source>
</evidence>
<dbReference type="Gene3D" id="3.50.50.60">
    <property type="entry name" value="FAD/NAD(P)-binding domain"/>
    <property type="match status" value="1"/>
</dbReference>
<keyword evidence="3" id="KW-1185">Reference proteome</keyword>
<dbReference type="AlphaFoldDB" id="A0A2J6S1D4"/>
<dbReference type="InterPro" id="IPR006076">
    <property type="entry name" value="FAD-dep_OxRdtase"/>
</dbReference>